<dbReference type="AlphaFoldDB" id="L9Z905"/>
<feature type="transmembrane region" description="Helical" evidence="7">
    <location>
        <begin position="82"/>
        <end position="100"/>
    </location>
</feature>
<evidence type="ECO:0000313" key="9">
    <source>
        <dbReference type="Proteomes" id="UP000011592"/>
    </source>
</evidence>
<dbReference type="InterPro" id="IPR051611">
    <property type="entry name" value="ECF_transporter_component"/>
</dbReference>
<protein>
    <submittedName>
        <fullName evidence="8">Cobalt transport protein</fullName>
    </submittedName>
</protein>
<evidence type="ECO:0000256" key="1">
    <source>
        <dbReference type="ARBA" id="ARBA00004141"/>
    </source>
</evidence>
<reference evidence="8 9" key="1">
    <citation type="journal article" date="2014" name="PLoS Genet.">
        <title>Phylogenetically driven sequencing of extremely halophilic archaea reveals strategies for static and dynamic osmo-response.</title>
        <authorList>
            <person name="Becker E.A."/>
            <person name="Seitzer P.M."/>
            <person name="Tritt A."/>
            <person name="Larsen D."/>
            <person name="Krusor M."/>
            <person name="Yao A.I."/>
            <person name="Wu D."/>
            <person name="Madern D."/>
            <person name="Eisen J.A."/>
            <person name="Darling A.E."/>
            <person name="Facciotti M.T."/>
        </authorList>
    </citation>
    <scope>NUCLEOTIDE SEQUENCE [LARGE SCALE GENOMIC DNA]</scope>
    <source>
        <strain evidence="8 9">JCM 14663</strain>
    </source>
</reference>
<dbReference type="InterPro" id="IPR003339">
    <property type="entry name" value="ABC/ECF_trnsptr_transmembrane"/>
</dbReference>
<evidence type="ECO:0000256" key="7">
    <source>
        <dbReference type="SAM" id="Phobius"/>
    </source>
</evidence>
<evidence type="ECO:0000256" key="3">
    <source>
        <dbReference type="ARBA" id="ARBA00022692"/>
    </source>
</evidence>
<comment type="caution">
    <text evidence="8">The sequence shown here is derived from an EMBL/GenBank/DDBJ whole genome shotgun (WGS) entry which is preliminary data.</text>
</comment>
<evidence type="ECO:0000256" key="5">
    <source>
        <dbReference type="ARBA" id="ARBA00023136"/>
    </source>
</evidence>
<dbReference type="Proteomes" id="UP000011592">
    <property type="component" value="Unassembled WGS sequence"/>
</dbReference>
<dbReference type="Pfam" id="PF02361">
    <property type="entry name" value="CbiQ"/>
    <property type="match status" value="1"/>
</dbReference>
<organism evidence="8 9">
    <name type="scientific">Natrinema gari JCM 14663</name>
    <dbReference type="NCBI Taxonomy" id="1230459"/>
    <lineage>
        <taxon>Archaea</taxon>
        <taxon>Methanobacteriati</taxon>
        <taxon>Methanobacteriota</taxon>
        <taxon>Stenosarchaea group</taxon>
        <taxon>Halobacteria</taxon>
        <taxon>Halobacteriales</taxon>
        <taxon>Natrialbaceae</taxon>
        <taxon>Natrinema</taxon>
    </lineage>
</organism>
<feature type="compositionally biased region" description="Basic and acidic residues" evidence="6">
    <location>
        <begin position="18"/>
        <end position="34"/>
    </location>
</feature>
<name>L9Z905_9EURY</name>
<sequence length="279" mass="29738">MAPPRTRSATSTGSRFAFRADDGAFPPADRDGRLETPTTARTETPMLTYEPDDTFAHRLDPRTKLAVQIGFAATALAHPTPWALLVLSALTGLVMAGAGVSLRRTLVAYRFALLVLALAPVLSGVTLGAPWFDRAAATASGLASYRVLLVLLVSAAYVRSTPVRDSRAAIQRTIPGKPGQLLGVGVALVFRFLPVLRSDLRTIRETMAARLGTERGAVDRASTIGMLGLSRAFDRADRLSLALQARCFAWNPTLPPLAFSRADYPVLVVAVVLACSAVI</sequence>
<accession>L9Z905</accession>
<feature type="transmembrane region" description="Helical" evidence="7">
    <location>
        <begin position="135"/>
        <end position="158"/>
    </location>
</feature>
<evidence type="ECO:0000256" key="4">
    <source>
        <dbReference type="ARBA" id="ARBA00022989"/>
    </source>
</evidence>
<keyword evidence="4 7" id="KW-1133">Transmembrane helix</keyword>
<keyword evidence="3 7" id="KW-0812">Transmembrane</keyword>
<dbReference type="EMBL" id="AOIJ01000041">
    <property type="protein sequence ID" value="ELY81648.1"/>
    <property type="molecule type" value="Genomic_DNA"/>
</dbReference>
<keyword evidence="2" id="KW-1003">Cell membrane</keyword>
<evidence type="ECO:0000256" key="6">
    <source>
        <dbReference type="SAM" id="MobiDB-lite"/>
    </source>
</evidence>
<keyword evidence="5 7" id="KW-0472">Membrane</keyword>
<feature type="region of interest" description="Disordered" evidence="6">
    <location>
        <begin position="1"/>
        <end position="43"/>
    </location>
</feature>
<feature type="transmembrane region" description="Helical" evidence="7">
    <location>
        <begin position="107"/>
        <end position="129"/>
    </location>
</feature>
<dbReference type="CDD" id="cd16914">
    <property type="entry name" value="EcfT"/>
    <property type="match status" value="1"/>
</dbReference>
<gene>
    <name evidence="8" type="ORF">C486_06503</name>
</gene>
<evidence type="ECO:0000256" key="2">
    <source>
        <dbReference type="ARBA" id="ARBA00022475"/>
    </source>
</evidence>
<dbReference type="PANTHER" id="PTHR34857">
    <property type="entry name" value="SLL0384 PROTEIN"/>
    <property type="match status" value="1"/>
</dbReference>
<evidence type="ECO:0000313" key="8">
    <source>
        <dbReference type="EMBL" id="ELY81648.1"/>
    </source>
</evidence>
<dbReference type="PATRIC" id="fig|1230459.4.peg.1306"/>
<dbReference type="PANTHER" id="PTHR34857:SF2">
    <property type="entry name" value="SLL0384 PROTEIN"/>
    <property type="match status" value="1"/>
</dbReference>
<proteinExistence type="predicted"/>
<keyword evidence="9" id="KW-1185">Reference proteome</keyword>
<dbReference type="GO" id="GO:0005886">
    <property type="term" value="C:plasma membrane"/>
    <property type="evidence" value="ECO:0007669"/>
    <property type="project" value="UniProtKB-ARBA"/>
</dbReference>
<comment type="subcellular location">
    <subcellularLocation>
        <location evidence="1">Membrane</location>
        <topology evidence="1">Multi-pass membrane protein</topology>
    </subcellularLocation>
</comment>